<name>A0ACB7TMN3_HYAAI</name>
<organism evidence="1 2">
    <name type="scientific">Hyalomma asiaticum</name>
    <name type="common">Tick</name>
    <dbReference type="NCBI Taxonomy" id="266040"/>
    <lineage>
        <taxon>Eukaryota</taxon>
        <taxon>Metazoa</taxon>
        <taxon>Ecdysozoa</taxon>
        <taxon>Arthropoda</taxon>
        <taxon>Chelicerata</taxon>
        <taxon>Arachnida</taxon>
        <taxon>Acari</taxon>
        <taxon>Parasitiformes</taxon>
        <taxon>Ixodida</taxon>
        <taxon>Ixodoidea</taxon>
        <taxon>Ixodidae</taxon>
        <taxon>Hyalomminae</taxon>
        <taxon>Hyalomma</taxon>
    </lineage>
</organism>
<proteinExistence type="predicted"/>
<evidence type="ECO:0000313" key="2">
    <source>
        <dbReference type="Proteomes" id="UP000821845"/>
    </source>
</evidence>
<sequence>MQAAQEEHQWRREAERSGVVSPPTQLLHSRWTPPPMWAAPPPDARFLAEGPWPAAAAAPDRSYPGYYYENSSVPISEQSLDPEAVTEPSNPSSPECLSFVLGIAFAGLLLGIGLLVVHNSLSSYDMAPDIEDDALERRLEVAPSGGSQRLVPRRIVNPDVDERGNRRSTTRTHASVPVSGKKAHGETARRPLTTVRTSPETKPPITAVATGARDEDEARPRRVVTDQTCSRHVYTHCAHPRPEFFYSADRRACVPATSDTVHVCNRGSNRFSSLERCLASCVNGRRVSDRCYESTLFFPCAQQDVLDVPWYFDGKKCVAWSFPQGTCLSVGRRGVFRSSGECRRRCVLRMEPECDETPSAEACLPRQLKYPYFGDMHAHGGARCVNASRRTLQTRRCLIGSNQFASLADCQRACVGS</sequence>
<keyword evidence="2" id="KW-1185">Reference proteome</keyword>
<gene>
    <name evidence="1" type="ORF">HPB50_023298</name>
</gene>
<reference evidence="1" key="1">
    <citation type="submission" date="2020-05" db="EMBL/GenBank/DDBJ databases">
        <title>Large-scale comparative analyses of tick genomes elucidate their genetic diversity and vector capacities.</title>
        <authorList>
            <person name="Jia N."/>
            <person name="Wang J."/>
            <person name="Shi W."/>
            <person name="Du L."/>
            <person name="Sun Y."/>
            <person name="Zhan W."/>
            <person name="Jiang J."/>
            <person name="Wang Q."/>
            <person name="Zhang B."/>
            <person name="Ji P."/>
            <person name="Sakyi L.B."/>
            <person name="Cui X."/>
            <person name="Yuan T."/>
            <person name="Jiang B."/>
            <person name="Yang W."/>
            <person name="Lam T.T.-Y."/>
            <person name="Chang Q."/>
            <person name="Ding S."/>
            <person name="Wang X."/>
            <person name="Zhu J."/>
            <person name="Ruan X."/>
            <person name="Zhao L."/>
            <person name="Wei J."/>
            <person name="Que T."/>
            <person name="Du C."/>
            <person name="Cheng J."/>
            <person name="Dai P."/>
            <person name="Han X."/>
            <person name="Huang E."/>
            <person name="Gao Y."/>
            <person name="Liu J."/>
            <person name="Shao H."/>
            <person name="Ye R."/>
            <person name="Li L."/>
            <person name="Wei W."/>
            <person name="Wang X."/>
            <person name="Wang C."/>
            <person name="Yang T."/>
            <person name="Huo Q."/>
            <person name="Li W."/>
            <person name="Guo W."/>
            <person name="Chen H."/>
            <person name="Zhou L."/>
            <person name="Ni X."/>
            <person name="Tian J."/>
            <person name="Zhou Y."/>
            <person name="Sheng Y."/>
            <person name="Liu T."/>
            <person name="Pan Y."/>
            <person name="Xia L."/>
            <person name="Li J."/>
            <person name="Zhao F."/>
            <person name="Cao W."/>
        </authorList>
    </citation>
    <scope>NUCLEOTIDE SEQUENCE</scope>
    <source>
        <strain evidence="1">Hyas-2018</strain>
    </source>
</reference>
<comment type="caution">
    <text evidence="1">The sequence shown here is derived from an EMBL/GenBank/DDBJ whole genome shotgun (WGS) entry which is preliminary data.</text>
</comment>
<dbReference type="EMBL" id="CM023481">
    <property type="protein sequence ID" value="KAH6948248.1"/>
    <property type="molecule type" value="Genomic_DNA"/>
</dbReference>
<accession>A0ACB7TMN3</accession>
<evidence type="ECO:0000313" key="1">
    <source>
        <dbReference type="EMBL" id="KAH6948248.1"/>
    </source>
</evidence>
<protein>
    <submittedName>
        <fullName evidence="1">Uncharacterized protein</fullName>
    </submittedName>
</protein>
<dbReference type="Proteomes" id="UP000821845">
    <property type="component" value="Chromosome 1"/>
</dbReference>